<evidence type="ECO:0000256" key="3">
    <source>
        <dbReference type="ARBA" id="ARBA00022729"/>
    </source>
</evidence>
<keyword evidence="8" id="KW-1185">Reference proteome</keyword>
<dbReference type="Gene3D" id="3.40.50.2300">
    <property type="match status" value="2"/>
</dbReference>
<name>A0A221T0S5_9DEIO</name>
<evidence type="ECO:0000256" key="5">
    <source>
        <dbReference type="SAM" id="SignalP"/>
    </source>
</evidence>
<feature type="chain" id="PRO_5011267244" evidence="5">
    <location>
        <begin position="26"/>
        <end position="399"/>
    </location>
</feature>
<dbReference type="EMBL" id="CP021082">
    <property type="protein sequence ID" value="ASN82505.1"/>
    <property type="molecule type" value="Genomic_DNA"/>
</dbReference>
<geneLocation type="plasmid" evidence="8">
    <name>pdfi1</name>
</geneLocation>
<keyword evidence="4" id="KW-0029">Amino-acid transport</keyword>
<gene>
    <name evidence="7" type="ORF">DFI_15090</name>
</gene>
<keyword evidence="7" id="KW-0614">Plasmid</keyword>
<dbReference type="SUPFAM" id="SSF53822">
    <property type="entry name" value="Periplasmic binding protein-like I"/>
    <property type="match status" value="1"/>
</dbReference>
<dbReference type="PANTHER" id="PTHR47151:SF2">
    <property type="entry name" value="AMINO ACID BINDING PROTEIN"/>
    <property type="match status" value="1"/>
</dbReference>
<dbReference type="InterPro" id="IPR028081">
    <property type="entry name" value="Leu-bd"/>
</dbReference>
<dbReference type="Pfam" id="PF13458">
    <property type="entry name" value="Peripla_BP_6"/>
    <property type="match status" value="1"/>
</dbReference>
<evidence type="ECO:0000259" key="6">
    <source>
        <dbReference type="Pfam" id="PF13458"/>
    </source>
</evidence>
<feature type="signal peptide" evidence="5">
    <location>
        <begin position="1"/>
        <end position="25"/>
    </location>
</feature>
<evidence type="ECO:0000313" key="7">
    <source>
        <dbReference type="EMBL" id="ASN82505.1"/>
    </source>
</evidence>
<feature type="domain" description="Leucine-binding protein" evidence="6">
    <location>
        <begin position="27"/>
        <end position="346"/>
    </location>
</feature>
<protein>
    <submittedName>
        <fullName evidence="7">Branched chain amino acid ABC transporter substrate-binding protein</fullName>
    </submittedName>
</protein>
<proteinExistence type="inferred from homology"/>
<keyword evidence="2" id="KW-0813">Transport</keyword>
<dbReference type="PRINTS" id="PR00337">
    <property type="entry name" value="LEUILEVALBP"/>
</dbReference>
<dbReference type="KEGG" id="dfc:DFI_15090"/>
<dbReference type="GO" id="GO:0006865">
    <property type="term" value="P:amino acid transport"/>
    <property type="evidence" value="ECO:0007669"/>
    <property type="project" value="UniProtKB-KW"/>
</dbReference>
<dbReference type="InterPro" id="IPR000709">
    <property type="entry name" value="Leu_Ile_Val-bd"/>
</dbReference>
<evidence type="ECO:0000256" key="2">
    <source>
        <dbReference type="ARBA" id="ARBA00022448"/>
    </source>
</evidence>
<organism evidence="7 8">
    <name type="scientific">Deinococcus ficus</name>
    <dbReference type="NCBI Taxonomy" id="317577"/>
    <lineage>
        <taxon>Bacteria</taxon>
        <taxon>Thermotogati</taxon>
        <taxon>Deinococcota</taxon>
        <taxon>Deinococci</taxon>
        <taxon>Deinococcales</taxon>
        <taxon>Deinococcaceae</taxon>
        <taxon>Deinococcus</taxon>
    </lineage>
</organism>
<dbReference type="InterPro" id="IPR028082">
    <property type="entry name" value="Peripla_BP_I"/>
</dbReference>
<evidence type="ECO:0000313" key="8">
    <source>
        <dbReference type="Proteomes" id="UP000259030"/>
    </source>
</evidence>
<dbReference type="Proteomes" id="UP000259030">
    <property type="component" value="Plasmid pDFI1"/>
</dbReference>
<dbReference type="RefSeq" id="WP_043778979.1">
    <property type="nucleotide sequence ID" value="NZ_CP021082.1"/>
</dbReference>
<dbReference type="PANTHER" id="PTHR47151">
    <property type="entry name" value="LEU/ILE/VAL-BINDING ABC TRANSPORTER SUBUNIT"/>
    <property type="match status" value="1"/>
</dbReference>
<keyword evidence="3 5" id="KW-0732">Signal</keyword>
<accession>A0A221T0S5</accession>
<sequence length="399" mass="41709">MPKIHFREARGALALSVLLLCSAQAATLRIAAVGPMTGDLAGFGTEIKRGAELAIQDQVKAFKALGHDLVLVSYDDQASAQAAGPVAKTIAADKSILGVIGAYNSSVSNVLGQTFAATKLAMVSPGSTNDLLSTHGWTHFNRVVSPDGAQGVAAATYIAEQLKAKSVFVVSDNTAYGNGLSRILMDNLKERKIAVPGYVGVSNAAQLASAVARIRAANPSVVYFGGTYDVGADLVKALRAAGVRATFMGGDGLDSSEFVKRTGIEGAGVVYTTVLGPVSVFSNAALFAKKYQDVYKTKPDGLAVYAYDATNVMLEALRSTLTKGGAVPTRPQVSDAVRKLNLPACFSMDNSRCLTVTGAIAFTPSGERQKSRLLIMKFNDVLAPELVTVQNVNALTTKP</sequence>
<dbReference type="CDD" id="cd06342">
    <property type="entry name" value="PBP1_ABC_LIVBP-like"/>
    <property type="match status" value="1"/>
</dbReference>
<dbReference type="AlphaFoldDB" id="A0A221T0S5"/>
<dbReference type="STRING" id="317577.GCA_000419625_03180"/>
<reference evidence="7 8" key="1">
    <citation type="submission" date="2017-05" db="EMBL/GenBank/DDBJ databases">
        <title>The complete genome sequence of Deinococcus ficus isolated from the rhizosphere of the Ficus religiosa L. in Taiwan.</title>
        <authorList>
            <person name="Wu K.-M."/>
            <person name="Liao T.-L."/>
            <person name="Liu Y.-M."/>
            <person name="Young C.-C."/>
            <person name="Tsai S.-F."/>
        </authorList>
    </citation>
    <scope>NUCLEOTIDE SEQUENCE [LARGE SCALE GENOMIC DNA]</scope>
    <source>
        <strain evidence="7 8">CC-FR2-10</strain>
        <plasmid evidence="8">pdfi1</plasmid>
    </source>
</reference>
<evidence type="ECO:0000256" key="1">
    <source>
        <dbReference type="ARBA" id="ARBA00010062"/>
    </source>
</evidence>
<comment type="similarity">
    <text evidence="1">Belongs to the leucine-binding protein family.</text>
</comment>
<evidence type="ECO:0000256" key="4">
    <source>
        <dbReference type="ARBA" id="ARBA00022970"/>
    </source>
</evidence>